<comment type="catalytic activity">
    <reaction evidence="1">
        <text>ATP + H2O = AMP + diphosphate + H(+)</text>
        <dbReference type="Rhea" id="RHEA:14245"/>
        <dbReference type="ChEBI" id="CHEBI:15377"/>
        <dbReference type="ChEBI" id="CHEBI:15378"/>
        <dbReference type="ChEBI" id="CHEBI:30616"/>
        <dbReference type="ChEBI" id="CHEBI:33019"/>
        <dbReference type="ChEBI" id="CHEBI:456215"/>
        <dbReference type="EC" id="3.6.1.8"/>
    </reaction>
</comment>
<dbReference type="AlphaFoldDB" id="A0A846N414"/>
<dbReference type="GO" id="GO:0046061">
    <property type="term" value="P:dATP catabolic process"/>
    <property type="evidence" value="ECO:0007669"/>
    <property type="project" value="TreeGrafter"/>
</dbReference>
<name>A0A846N414_9PROT</name>
<dbReference type="FunFam" id="1.10.287.1080:FF:000001">
    <property type="entry name" value="Nucleoside triphosphate pyrophosphohydrolase"/>
    <property type="match status" value="1"/>
</dbReference>
<accession>A0A846N414</accession>
<protein>
    <recommendedName>
        <fullName evidence="4">Nucleoside triphosphate pyrophosphohydrolase</fullName>
        <ecNumber evidence="3">3.6.1.8</ecNumber>
    </recommendedName>
</protein>
<feature type="domain" description="NTP pyrophosphohydrolase MazG-like" evidence="5">
    <location>
        <begin position="155"/>
        <end position="218"/>
    </location>
</feature>
<evidence type="ECO:0000259" key="5">
    <source>
        <dbReference type="Pfam" id="PF03819"/>
    </source>
</evidence>
<dbReference type="EMBL" id="JAASRM010000001">
    <property type="protein sequence ID" value="NIK89971.1"/>
    <property type="molecule type" value="Genomic_DNA"/>
</dbReference>
<dbReference type="NCBIfam" id="TIGR00444">
    <property type="entry name" value="mazG"/>
    <property type="match status" value="1"/>
</dbReference>
<dbReference type="GO" id="GO:0046047">
    <property type="term" value="P:TTP catabolic process"/>
    <property type="evidence" value="ECO:0007669"/>
    <property type="project" value="TreeGrafter"/>
</dbReference>
<dbReference type="Gene3D" id="1.10.287.1080">
    <property type="entry name" value="MazG-like"/>
    <property type="match status" value="2"/>
</dbReference>
<dbReference type="GO" id="GO:0046076">
    <property type="term" value="P:dTTP catabolic process"/>
    <property type="evidence" value="ECO:0007669"/>
    <property type="project" value="TreeGrafter"/>
</dbReference>
<dbReference type="PANTHER" id="PTHR30522">
    <property type="entry name" value="NUCLEOSIDE TRIPHOSPHATE PYROPHOSPHOHYDROLASE"/>
    <property type="match status" value="1"/>
</dbReference>
<evidence type="ECO:0000256" key="1">
    <source>
        <dbReference type="ARBA" id="ARBA00052141"/>
    </source>
</evidence>
<reference evidence="6 7" key="1">
    <citation type="submission" date="2020-03" db="EMBL/GenBank/DDBJ databases">
        <title>Genomic Encyclopedia of Type Strains, Phase IV (KMG-IV): sequencing the most valuable type-strain genomes for metagenomic binning, comparative biology and taxonomic classification.</title>
        <authorList>
            <person name="Goeker M."/>
        </authorList>
    </citation>
    <scope>NUCLEOTIDE SEQUENCE [LARGE SCALE GENOMIC DNA]</scope>
    <source>
        <strain evidence="6 7">DSM 19867</strain>
    </source>
</reference>
<evidence type="ECO:0000256" key="4">
    <source>
        <dbReference type="ARBA" id="ARBA00074799"/>
    </source>
</evidence>
<keyword evidence="7" id="KW-1185">Reference proteome</keyword>
<dbReference type="Pfam" id="PF03819">
    <property type="entry name" value="MazG"/>
    <property type="match status" value="2"/>
</dbReference>
<dbReference type="Proteomes" id="UP000570514">
    <property type="component" value="Unassembled WGS sequence"/>
</dbReference>
<evidence type="ECO:0000313" key="7">
    <source>
        <dbReference type="Proteomes" id="UP000570514"/>
    </source>
</evidence>
<dbReference type="InterPro" id="IPR004518">
    <property type="entry name" value="MazG-like_dom"/>
</dbReference>
<dbReference type="GO" id="GO:0046081">
    <property type="term" value="P:dUTP catabolic process"/>
    <property type="evidence" value="ECO:0007669"/>
    <property type="project" value="TreeGrafter"/>
</dbReference>
<organism evidence="6 7">
    <name type="scientific">Rhizomicrobium palustre</name>
    <dbReference type="NCBI Taxonomy" id="189966"/>
    <lineage>
        <taxon>Bacteria</taxon>
        <taxon>Pseudomonadati</taxon>
        <taxon>Pseudomonadota</taxon>
        <taxon>Alphaproteobacteria</taxon>
        <taxon>Micropepsales</taxon>
        <taxon>Micropepsaceae</taxon>
        <taxon>Rhizomicrobium</taxon>
    </lineage>
</organism>
<dbReference type="PANTHER" id="PTHR30522:SF0">
    <property type="entry name" value="NUCLEOSIDE TRIPHOSPHATE PYROPHOSPHOHYDROLASE"/>
    <property type="match status" value="1"/>
</dbReference>
<comment type="similarity">
    <text evidence="2">Belongs to the nucleoside triphosphate pyrophosphohydrolase family.</text>
</comment>
<dbReference type="InterPro" id="IPR048011">
    <property type="entry name" value="NTP-PPase_MazG-like_C"/>
</dbReference>
<dbReference type="EC" id="3.6.1.8" evidence="3"/>
<dbReference type="GO" id="GO:0047693">
    <property type="term" value="F:ATP diphosphatase activity"/>
    <property type="evidence" value="ECO:0007669"/>
    <property type="project" value="UniProtKB-EC"/>
</dbReference>
<dbReference type="CDD" id="cd11529">
    <property type="entry name" value="NTP-PPase_MazG_Cterm"/>
    <property type="match status" value="1"/>
</dbReference>
<dbReference type="InterPro" id="IPR048015">
    <property type="entry name" value="NTP-PPase_MazG-like_N"/>
</dbReference>
<gene>
    <name evidence="6" type="ORF">FHS83_003289</name>
</gene>
<sequence length="252" mass="28119">MAKLRSPEGGCPWDREQSFATIAPYTIEEAYEVASAIEEKDWPHLKEELGDLLFQVVFHSQMAAEQGLFRFEDVVAAIVEKMIVRHPHVFSDADTPKDAVAQTAAWEDLKRKERAAKHTSLLADVPKALPALTRAEKLQKRAGSVGFDWDNARKVLDKIAEEAAEVVDSVDNGSDPAHVEEEMGDLLFVMANLARHLKIDPEEALRKANHKFVTRFRHIETSLEAQGRSPAEASLGEMEALWVEAKGLPKKS</sequence>
<dbReference type="GO" id="GO:0046052">
    <property type="term" value="P:UTP catabolic process"/>
    <property type="evidence" value="ECO:0007669"/>
    <property type="project" value="TreeGrafter"/>
</dbReference>
<dbReference type="NCBIfam" id="NF007113">
    <property type="entry name" value="PRK09562.1"/>
    <property type="match status" value="1"/>
</dbReference>
<evidence type="ECO:0000256" key="2">
    <source>
        <dbReference type="ARBA" id="ARBA00061115"/>
    </source>
</evidence>
<dbReference type="SUPFAM" id="SSF101386">
    <property type="entry name" value="all-alpha NTP pyrophosphatases"/>
    <property type="match status" value="2"/>
</dbReference>
<dbReference type="InterPro" id="IPR011551">
    <property type="entry name" value="NTP_PyrPHydrolase_MazG"/>
</dbReference>
<proteinExistence type="inferred from homology"/>
<dbReference type="GO" id="GO:0006203">
    <property type="term" value="P:dGTP catabolic process"/>
    <property type="evidence" value="ECO:0007669"/>
    <property type="project" value="TreeGrafter"/>
</dbReference>
<feature type="domain" description="NTP pyrophosphohydrolase MazG-like" evidence="5">
    <location>
        <begin position="17"/>
        <end position="90"/>
    </location>
</feature>
<evidence type="ECO:0000313" key="6">
    <source>
        <dbReference type="EMBL" id="NIK89971.1"/>
    </source>
</evidence>
<comment type="caution">
    <text evidence="6">The sequence shown here is derived from an EMBL/GenBank/DDBJ whole genome shotgun (WGS) entry which is preliminary data.</text>
</comment>
<dbReference type="FunFam" id="1.10.287.1080:FF:000003">
    <property type="entry name" value="Nucleoside triphosphate pyrophosphohydrolase"/>
    <property type="match status" value="1"/>
</dbReference>
<evidence type="ECO:0000256" key="3">
    <source>
        <dbReference type="ARBA" id="ARBA00066372"/>
    </source>
</evidence>
<dbReference type="CDD" id="cd11528">
    <property type="entry name" value="NTP-PPase_MazG_Nterm"/>
    <property type="match status" value="1"/>
</dbReference>
<dbReference type="GO" id="GO:0006950">
    <property type="term" value="P:response to stress"/>
    <property type="evidence" value="ECO:0007669"/>
    <property type="project" value="UniProtKB-ARBA"/>
</dbReference>